<keyword evidence="9" id="KW-1185">Reference proteome</keyword>
<evidence type="ECO:0000259" key="7">
    <source>
        <dbReference type="Pfam" id="PF25001"/>
    </source>
</evidence>
<feature type="signal peptide" evidence="6">
    <location>
        <begin position="1"/>
        <end position="19"/>
    </location>
</feature>
<dbReference type="GO" id="GO:0005576">
    <property type="term" value="C:extracellular region"/>
    <property type="evidence" value="ECO:0007669"/>
    <property type="project" value="UniProtKB-SubCell"/>
</dbReference>
<keyword evidence="3" id="KW-0800">Toxin</keyword>
<dbReference type="Gene3D" id="6.10.140.1890">
    <property type="match status" value="1"/>
</dbReference>
<dbReference type="STRING" id="112268.A0A182W8S7"/>
<organism evidence="8 9">
    <name type="scientific">Anopheles minimus</name>
    <dbReference type="NCBI Taxonomy" id="112268"/>
    <lineage>
        <taxon>Eukaryota</taxon>
        <taxon>Metazoa</taxon>
        <taxon>Ecdysozoa</taxon>
        <taxon>Arthropoda</taxon>
        <taxon>Hexapoda</taxon>
        <taxon>Insecta</taxon>
        <taxon>Pterygota</taxon>
        <taxon>Neoptera</taxon>
        <taxon>Endopterygota</taxon>
        <taxon>Diptera</taxon>
        <taxon>Nematocera</taxon>
        <taxon>Culicoidea</taxon>
        <taxon>Culicidae</taxon>
        <taxon>Anophelinae</taxon>
        <taxon>Anopheles</taxon>
    </lineage>
</organism>
<proteinExistence type="predicted"/>
<feature type="compositionally biased region" description="Acidic residues" evidence="5">
    <location>
        <begin position="104"/>
        <end position="118"/>
    </location>
</feature>
<keyword evidence="6" id="KW-0732">Signal</keyword>
<feature type="domain" description="Aegyptin/gSG7 salivary protein-like four-helix bundle" evidence="7">
    <location>
        <begin position="142"/>
        <end position="254"/>
    </location>
</feature>
<feature type="chain" id="PRO_5008140944" description="Aegyptin/gSG7 salivary protein-like four-helix bundle domain-containing protein" evidence="6">
    <location>
        <begin position="20"/>
        <end position="261"/>
    </location>
</feature>
<feature type="compositionally biased region" description="Acidic residues" evidence="5">
    <location>
        <begin position="78"/>
        <end position="94"/>
    </location>
</feature>
<evidence type="ECO:0000256" key="3">
    <source>
        <dbReference type="ARBA" id="ARBA00022656"/>
    </source>
</evidence>
<dbReference type="Pfam" id="PF25001">
    <property type="entry name" value="Aegyptin_C"/>
    <property type="match status" value="1"/>
</dbReference>
<dbReference type="InterPro" id="IPR056799">
    <property type="entry name" value="ALL3/gSG7_salivary-like_helix"/>
</dbReference>
<protein>
    <recommendedName>
        <fullName evidence="7">Aegyptin/gSG7 salivary protein-like four-helix bundle domain-containing protein</fullName>
    </recommendedName>
</protein>
<name>A0A182W8S7_9DIPT</name>
<keyword evidence="2" id="KW-0964">Secreted</keyword>
<dbReference type="VEuPathDB" id="VectorBase:AMIN006751"/>
<evidence type="ECO:0000256" key="6">
    <source>
        <dbReference type="SAM" id="SignalP"/>
    </source>
</evidence>
<evidence type="ECO:0000256" key="1">
    <source>
        <dbReference type="ARBA" id="ARBA00004613"/>
    </source>
</evidence>
<comment type="subcellular location">
    <subcellularLocation>
        <location evidence="1">Secreted</location>
    </subcellularLocation>
</comment>
<dbReference type="GO" id="GO:0090729">
    <property type="term" value="F:toxin activity"/>
    <property type="evidence" value="ECO:0007669"/>
    <property type="project" value="UniProtKB-KW"/>
</dbReference>
<keyword evidence="4" id="KW-1015">Disulfide bond</keyword>
<evidence type="ECO:0000256" key="4">
    <source>
        <dbReference type="ARBA" id="ARBA00023157"/>
    </source>
</evidence>
<dbReference type="Proteomes" id="UP000075920">
    <property type="component" value="Unassembled WGS sequence"/>
</dbReference>
<feature type="compositionally biased region" description="Acidic residues" evidence="5">
    <location>
        <begin position="24"/>
        <end position="52"/>
    </location>
</feature>
<evidence type="ECO:0000313" key="9">
    <source>
        <dbReference type="Proteomes" id="UP000075920"/>
    </source>
</evidence>
<dbReference type="EnsemblMetazoa" id="AMIN006751-RA">
    <property type="protein sequence ID" value="AMIN006751-PA"/>
    <property type="gene ID" value="AMIN006751"/>
</dbReference>
<accession>A0A182W8S7</accession>
<reference evidence="9" key="1">
    <citation type="submission" date="2013-03" db="EMBL/GenBank/DDBJ databases">
        <title>The Genome Sequence of Anopheles minimus MINIMUS1.</title>
        <authorList>
            <consortium name="The Broad Institute Genomics Platform"/>
            <person name="Neafsey D.E."/>
            <person name="Walton C."/>
            <person name="Walker B."/>
            <person name="Young S.K."/>
            <person name="Zeng Q."/>
            <person name="Gargeya S."/>
            <person name="Fitzgerald M."/>
            <person name="Haas B."/>
            <person name="Abouelleil A."/>
            <person name="Allen A.W."/>
            <person name="Alvarado L."/>
            <person name="Arachchi H.M."/>
            <person name="Berlin A.M."/>
            <person name="Chapman S.B."/>
            <person name="Gainer-Dewar J."/>
            <person name="Goldberg J."/>
            <person name="Griggs A."/>
            <person name="Gujja S."/>
            <person name="Hansen M."/>
            <person name="Howarth C."/>
            <person name="Imamovic A."/>
            <person name="Ireland A."/>
            <person name="Larimer J."/>
            <person name="McCowan C."/>
            <person name="Murphy C."/>
            <person name="Pearson M."/>
            <person name="Poon T.W."/>
            <person name="Priest M."/>
            <person name="Roberts A."/>
            <person name="Saif S."/>
            <person name="Shea T."/>
            <person name="Sisk P."/>
            <person name="Sykes S."/>
            <person name="Wortman J."/>
            <person name="Nusbaum C."/>
            <person name="Birren B."/>
        </authorList>
    </citation>
    <scope>NUCLEOTIDE SEQUENCE [LARGE SCALE GENOMIC DNA]</scope>
    <source>
        <strain evidence="9">MINIMUS1</strain>
    </source>
</reference>
<sequence>MKFLLLLTSVLCLALIVSARPADETDDQDTSTELSEADDTQEGETSEPDAESGADNAETGSEDGELESSPGEEHTDDTVSDGDEETSGTNDEDAEGHGAGTEGEAGEEGTEEEQAGEDGAEKEQTGEEGAEENQGGAEGGEESRSNTYHQVHELLKNIMQVGTKDNYLKSFVLARLQERLMNPTIDLVGTIEKYSKIKECFSGLAKDVGELVKKSEESYAECKKDKNNPHCGFEGTRDLDDGLIEREQELSNCIVDKRDAQ</sequence>
<evidence type="ECO:0000256" key="5">
    <source>
        <dbReference type="SAM" id="MobiDB-lite"/>
    </source>
</evidence>
<dbReference type="AlphaFoldDB" id="A0A182W8S7"/>
<evidence type="ECO:0000256" key="2">
    <source>
        <dbReference type="ARBA" id="ARBA00022525"/>
    </source>
</evidence>
<reference evidence="8" key="2">
    <citation type="submission" date="2020-05" db="UniProtKB">
        <authorList>
            <consortium name="EnsemblMetazoa"/>
        </authorList>
    </citation>
    <scope>IDENTIFICATION</scope>
    <source>
        <strain evidence="8">MINIMUS1</strain>
    </source>
</reference>
<feature type="region of interest" description="Disordered" evidence="5">
    <location>
        <begin position="19"/>
        <end position="146"/>
    </location>
</feature>
<evidence type="ECO:0000313" key="8">
    <source>
        <dbReference type="EnsemblMetazoa" id="AMIN006751-PA"/>
    </source>
</evidence>